<dbReference type="InterPro" id="IPR011257">
    <property type="entry name" value="DNA_glycosylase"/>
</dbReference>
<dbReference type="GO" id="GO:0034039">
    <property type="term" value="F:8-oxo-7,8-dihydroguanine DNA N-glycosylase activity"/>
    <property type="evidence" value="ECO:0007669"/>
    <property type="project" value="TreeGrafter"/>
</dbReference>
<dbReference type="InterPro" id="IPR015797">
    <property type="entry name" value="NUDIX_hydrolase-like_dom_sf"/>
</dbReference>
<evidence type="ECO:0000256" key="9">
    <source>
        <dbReference type="ARBA" id="ARBA00022801"/>
    </source>
</evidence>
<dbReference type="GO" id="GO:0032357">
    <property type="term" value="F:oxidized purine DNA binding"/>
    <property type="evidence" value="ECO:0007669"/>
    <property type="project" value="TreeGrafter"/>
</dbReference>
<evidence type="ECO:0000256" key="7">
    <source>
        <dbReference type="ARBA" id="ARBA00022723"/>
    </source>
</evidence>
<dbReference type="SMART" id="SM00478">
    <property type="entry name" value="ENDO3c"/>
    <property type="match status" value="1"/>
</dbReference>
<dbReference type="GO" id="GO:0051539">
    <property type="term" value="F:4 iron, 4 sulfur cluster binding"/>
    <property type="evidence" value="ECO:0007669"/>
    <property type="project" value="UniProtKB-UniRule"/>
</dbReference>
<dbReference type="Gene3D" id="1.10.1670.10">
    <property type="entry name" value="Helix-hairpin-Helix base-excision DNA repair enzymes (C-terminal)"/>
    <property type="match status" value="1"/>
</dbReference>
<evidence type="ECO:0000256" key="3">
    <source>
        <dbReference type="ARBA" id="ARBA00008343"/>
    </source>
</evidence>
<evidence type="ECO:0000256" key="5">
    <source>
        <dbReference type="ARBA" id="ARBA00022023"/>
    </source>
</evidence>
<comment type="cofactor">
    <cofactor evidence="14">
        <name>[4Fe-4S] cluster</name>
        <dbReference type="ChEBI" id="CHEBI:49883"/>
    </cofactor>
    <text evidence="14">Binds 1 [4Fe-4S] cluster.</text>
</comment>
<proteinExistence type="inferred from homology"/>
<organism evidence="16 17">
    <name type="scientific">Fumia xinanensis</name>
    <dbReference type="NCBI Taxonomy" id="2763659"/>
    <lineage>
        <taxon>Bacteria</taxon>
        <taxon>Bacillati</taxon>
        <taxon>Bacillota</taxon>
        <taxon>Clostridia</taxon>
        <taxon>Eubacteriales</taxon>
        <taxon>Oscillospiraceae</taxon>
        <taxon>Fumia</taxon>
    </lineage>
</organism>
<keyword evidence="13 14" id="KW-0326">Glycosidase</keyword>
<dbReference type="Gene3D" id="3.90.79.10">
    <property type="entry name" value="Nucleoside Triphosphate Pyrophosphohydrolase"/>
    <property type="match status" value="1"/>
</dbReference>
<dbReference type="InterPro" id="IPR003265">
    <property type="entry name" value="HhH-GPD_domain"/>
</dbReference>
<gene>
    <name evidence="16" type="primary">mutY</name>
    <name evidence="16" type="ORF">H8710_12755</name>
</gene>
<evidence type="ECO:0000256" key="11">
    <source>
        <dbReference type="ARBA" id="ARBA00023014"/>
    </source>
</evidence>
<comment type="caution">
    <text evidence="16">The sequence shown here is derived from an EMBL/GenBank/DDBJ whole genome shotgun (WGS) entry which is preliminary data.</text>
</comment>
<evidence type="ECO:0000256" key="6">
    <source>
        <dbReference type="ARBA" id="ARBA00022485"/>
    </source>
</evidence>
<protein>
    <recommendedName>
        <fullName evidence="5 14">Adenine DNA glycosylase</fullName>
        <ecNumber evidence="4 14">3.2.2.31</ecNumber>
    </recommendedName>
</protein>
<keyword evidence="10 14" id="KW-0408">Iron</keyword>
<dbReference type="Pfam" id="PF00633">
    <property type="entry name" value="HHH"/>
    <property type="match status" value="1"/>
</dbReference>
<evidence type="ECO:0000256" key="1">
    <source>
        <dbReference type="ARBA" id="ARBA00000843"/>
    </source>
</evidence>
<dbReference type="CDD" id="cd03431">
    <property type="entry name" value="NUDIX_DNA_Glycosylase_C-MutY"/>
    <property type="match status" value="1"/>
</dbReference>
<evidence type="ECO:0000256" key="10">
    <source>
        <dbReference type="ARBA" id="ARBA00023004"/>
    </source>
</evidence>
<dbReference type="GO" id="GO:0006298">
    <property type="term" value="P:mismatch repair"/>
    <property type="evidence" value="ECO:0007669"/>
    <property type="project" value="TreeGrafter"/>
</dbReference>
<dbReference type="Pfam" id="PF14815">
    <property type="entry name" value="NUDIX_4"/>
    <property type="match status" value="1"/>
</dbReference>
<dbReference type="InterPro" id="IPR044298">
    <property type="entry name" value="MIG/MutY"/>
</dbReference>
<dbReference type="PANTHER" id="PTHR42944">
    <property type="entry name" value="ADENINE DNA GLYCOSYLASE"/>
    <property type="match status" value="1"/>
</dbReference>
<dbReference type="SUPFAM" id="SSF48150">
    <property type="entry name" value="DNA-glycosylase"/>
    <property type="match status" value="1"/>
</dbReference>
<name>A0A926E463_9FIRM</name>
<evidence type="ECO:0000313" key="17">
    <source>
        <dbReference type="Proteomes" id="UP000610760"/>
    </source>
</evidence>
<dbReference type="PANTHER" id="PTHR42944:SF1">
    <property type="entry name" value="ADENINE DNA GLYCOSYLASE"/>
    <property type="match status" value="1"/>
</dbReference>
<keyword evidence="8 14" id="KW-0227">DNA damage</keyword>
<keyword evidence="6" id="KW-0004">4Fe-4S</keyword>
<dbReference type="Pfam" id="PF00730">
    <property type="entry name" value="HhH-GPD"/>
    <property type="match status" value="1"/>
</dbReference>
<evidence type="ECO:0000256" key="2">
    <source>
        <dbReference type="ARBA" id="ARBA00002933"/>
    </source>
</evidence>
<dbReference type="AlphaFoldDB" id="A0A926E463"/>
<dbReference type="InterPro" id="IPR029119">
    <property type="entry name" value="MutY_C"/>
</dbReference>
<evidence type="ECO:0000256" key="13">
    <source>
        <dbReference type="ARBA" id="ARBA00023295"/>
    </source>
</evidence>
<dbReference type="EMBL" id="JACRSV010000006">
    <property type="protein sequence ID" value="MBC8560931.1"/>
    <property type="molecule type" value="Genomic_DNA"/>
</dbReference>
<dbReference type="SUPFAM" id="SSF55811">
    <property type="entry name" value="Nudix"/>
    <property type="match status" value="1"/>
</dbReference>
<dbReference type="InterPro" id="IPR000445">
    <property type="entry name" value="HhH_motif"/>
</dbReference>
<dbReference type="GO" id="GO:0046872">
    <property type="term" value="F:metal ion binding"/>
    <property type="evidence" value="ECO:0007669"/>
    <property type="project" value="UniProtKB-UniRule"/>
</dbReference>
<comment type="catalytic activity">
    <reaction evidence="1 14">
        <text>Hydrolyzes free adenine bases from 7,8-dihydro-8-oxoguanine:adenine mismatched double-stranded DNA, leaving an apurinic site.</text>
        <dbReference type="EC" id="3.2.2.31"/>
    </reaction>
</comment>
<dbReference type="GO" id="GO:0000701">
    <property type="term" value="F:purine-specific mismatch base pair DNA N-glycosylase activity"/>
    <property type="evidence" value="ECO:0007669"/>
    <property type="project" value="UniProtKB-EC"/>
</dbReference>
<evidence type="ECO:0000256" key="12">
    <source>
        <dbReference type="ARBA" id="ARBA00023204"/>
    </source>
</evidence>
<evidence type="ECO:0000256" key="4">
    <source>
        <dbReference type="ARBA" id="ARBA00012045"/>
    </source>
</evidence>
<dbReference type="GO" id="GO:0035485">
    <property type="term" value="F:adenine/guanine mispair binding"/>
    <property type="evidence" value="ECO:0007669"/>
    <property type="project" value="TreeGrafter"/>
</dbReference>
<evidence type="ECO:0000259" key="15">
    <source>
        <dbReference type="SMART" id="SM00478"/>
    </source>
</evidence>
<keyword evidence="7" id="KW-0479">Metal-binding</keyword>
<dbReference type="RefSeq" id="WP_249296229.1">
    <property type="nucleotide sequence ID" value="NZ_JACRSV010000006.1"/>
</dbReference>
<dbReference type="Proteomes" id="UP000610760">
    <property type="component" value="Unassembled WGS sequence"/>
</dbReference>
<reference evidence="16" key="1">
    <citation type="submission" date="2020-08" db="EMBL/GenBank/DDBJ databases">
        <title>Genome public.</title>
        <authorList>
            <person name="Liu C."/>
            <person name="Sun Q."/>
        </authorList>
    </citation>
    <scope>NUCLEOTIDE SEQUENCE</scope>
    <source>
        <strain evidence="16">NSJ-33</strain>
    </source>
</reference>
<feature type="domain" description="HhH-GPD" evidence="15">
    <location>
        <begin position="54"/>
        <end position="205"/>
    </location>
</feature>
<keyword evidence="11" id="KW-0411">Iron-sulfur</keyword>
<dbReference type="NCBIfam" id="TIGR01084">
    <property type="entry name" value="mutY"/>
    <property type="match status" value="1"/>
</dbReference>
<keyword evidence="9" id="KW-0378">Hydrolase</keyword>
<dbReference type="GO" id="GO:0006284">
    <property type="term" value="P:base-excision repair"/>
    <property type="evidence" value="ECO:0007669"/>
    <property type="project" value="UniProtKB-UniRule"/>
</dbReference>
<evidence type="ECO:0000313" key="16">
    <source>
        <dbReference type="EMBL" id="MBC8560931.1"/>
    </source>
</evidence>
<dbReference type="InterPro" id="IPR005760">
    <property type="entry name" value="A/G_AdeGlyc_MutY"/>
</dbReference>
<dbReference type="EC" id="3.2.2.31" evidence="4 14"/>
<dbReference type="FunFam" id="1.10.340.30:FF:000002">
    <property type="entry name" value="Adenine DNA glycosylase"/>
    <property type="match status" value="1"/>
</dbReference>
<keyword evidence="17" id="KW-1185">Reference proteome</keyword>
<dbReference type="CDD" id="cd00056">
    <property type="entry name" value="ENDO3c"/>
    <property type="match status" value="1"/>
</dbReference>
<keyword evidence="12" id="KW-0234">DNA repair</keyword>
<evidence type="ECO:0000256" key="8">
    <source>
        <dbReference type="ARBA" id="ARBA00022763"/>
    </source>
</evidence>
<dbReference type="Gene3D" id="1.10.340.30">
    <property type="entry name" value="Hypothetical protein, domain 2"/>
    <property type="match status" value="1"/>
</dbReference>
<accession>A0A926E463</accession>
<comment type="function">
    <text evidence="2">Adenine glycosylase active on G-A mispairs. MutY also corrects error-prone DNA synthesis past GO lesions which are due to the oxidatively damaged form of guanine: 7,8-dihydro-8-oxoguanine (8-oxo-dGTP).</text>
</comment>
<dbReference type="InterPro" id="IPR023170">
    <property type="entry name" value="HhH_base_excis_C"/>
</dbReference>
<sequence>MEKVQLQLPMSQEEAVGLLAKVSTPLLEWYDKHARVLPWRSNPEPYWVWLSEIMLQQTRVEAVLPYFQRFVEVLPDISSLADASEEQLHKLWEGLGYYSRIRNLHKAARQVVERYDGKLPPSYELLLDLCGIGEYTAGAIASIAFGEPVPAVDGNVLRVFSRILGCESDIASPQVKKAYRELLQEIVSRHRPGDFNQAVMDLGAGVCLPNGTPMCGCCPLSHLCTAFREGTQLAFPIKSAKKARRLEEKTVFLICNQEGVLLSKRPAVGLLAGLWEFPNVPLRLSREQAEDVLRQQGNLPIKIYSLKEAKHIFTHVEWKMAGYLAVCQQARWEGAVLATLDELEKIYAVPGAFASFKKQLLEYTEKGMG</sequence>
<comment type="similarity">
    <text evidence="3 14">Belongs to the Nth/MutY family.</text>
</comment>
<evidence type="ECO:0000256" key="14">
    <source>
        <dbReference type="RuleBase" id="RU365096"/>
    </source>
</evidence>